<dbReference type="STRING" id="1184151.AW736_06715"/>
<dbReference type="SUPFAM" id="SSF51445">
    <property type="entry name" value="(Trans)glycosidases"/>
    <property type="match status" value="1"/>
</dbReference>
<protein>
    <recommendedName>
        <fullName evidence="8">Alpha-glucosidase</fullName>
    </recommendedName>
</protein>
<evidence type="ECO:0000313" key="6">
    <source>
        <dbReference type="EMBL" id="OAM90699.1"/>
    </source>
</evidence>
<name>A0A178INC7_9BACT</name>
<dbReference type="Gene3D" id="3.20.20.70">
    <property type="entry name" value="Aldolase class I"/>
    <property type="match status" value="1"/>
</dbReference>
<sequence length="634" mass="69262">MIATSVLLASTLTLAGPAGGNRAVLSFDPGGTASAYRFEAGQRPVTRDASMGITVDGIHFGPGAEVVSQKTSRRVETFPVRGNRSGAVSIAFNELAVTLRDPKSKREWRIEARMSDDTFAWRYVVPPAPASNGAGIAQRVTAEASEFRPVDGCAVWLSERPNAWKLKSYAGYWMRTEWANLPEVSRAGPVQCPPLVVELPDAGGWLVFTEAGLRDYSGMRLLATKDGAARADFTEGEKGFSVVGEVVSPWRVVRFAKTLDALVGTTDVLEALSPAADAALFADSSWIKAGRVTWFWWSQHRCGTPDEEAQVVRRAAELGFEYSLVDEGWLKWDDPWARVRELVKFGRERNVGVLLWRHMQDVINPENGYADLRAYLDQLASAGAAGTKIDFFNAESKDMVDLQTAIMREAAKRKLLVFFHGCQKPTGETRTWPNQLTREAIRGLELNGMKEGPITAEHNCALPFTRLVVGPGDYTPLGFSYPGATTWAHQLATTAAFLSPLQVIAEFPEMLFTDARCAPALDLLKALPAEWDETRVLAPSAIGECAVLARRRAGEWWVAVLNAEPRDIAALDLGFLGGGVFDAVVVGNNANASAGMDEKAPLRREELKRVTRDSVIALKLQRGDGALLRFVPAK</sequence>
<dbReference type="InterPro" id="IPR029486">
    <property type="entry name" value="GH97_N"/>
</dbReference>
<comment type="caution">
    <text evidence="6">The sequence shown here is derived from an EMBL/GenBank/DDBJ whole genome shotgun (WGS) entry which is preliminary data.</text>
</comment>
<dbReference type="Proteomes" id="UP000078486">
    <property type="component" value="Unassembled WGS sequence"/>
</dbReference>
<dbReference type="Gene3D" id="2.70.98.10">
    <property type="match status" value="1"/>
</dbReference>
<reference evidence="6 7" key="1">
    <citation type="submission" date="2016-01" db="EMBL/GenBank/DDBJ databases">
        <title>High potential of lignocellulose degradation of a new Verrucomicrobia species.</title>
        <authorList>
            <person name="Wang Y."/>
            <person name="Shi Y."/>
            <person name="Qiu Z."/>
            <person name="Liu S."/>
            <person name="Yang H."/>
        </authorList>
    </citation>
    <scope>NUCLEOTIDE SEQUENCE [LARGE SCALE GENOMIC DNA]</scope>
    <source>
        <strain evidence="6 7">TSB47</strain>
    </source>
</reference>
<keyword evidence="2" id="KW-0326">Glycosidase</keyword>
<evidence type="ECO:0000259" key="3">
    <source>
        <dbReference type="Pfam" id="PF10566"/>
    </source>
</evidence>
<evidence type="ECO:0000259" key="5">
    <source>
        <dbReference type="Pfam" id="PF14509"/>
    </source>
</evidence>
<dbReference type="Pfam" id="PF10566">
    <property type="entry name" value="Glyco_hydro_97"/>
    <property type="match status" value="1"/>
</dbReference>
<dbReference type="GO" id="GO:0016798">
    <property type="term" value="F:hydrolase activity, acting on glycosyl bonds"/>
    <property type="evidence" value="ECO:0007669"/>
    <property type="project" value="UniProtKB-KW"/>
</dbReference>
<feature type="domain" description="Glycosyl-hydrolase 97 C-terminal oligomerisation" evidence="5">
    <location>
        <begin position="530"/>
        <end position="630"/>
    </location>
</feature>
<dbReference type="AlphaFoldDB" id="A0A178INC7"/>
<dbReference type="GO" id="GO:0030246">
    <property type="term" value="F:carbohydrate binding"/>
    <property type="evidence" value="ECO:0007669"/>
    <property type="project" value="InterPro"/>
</dbReference>
<evidence type="ECO:0000259" key="4">
    <source>
        <dbReference type="Pfam" id="PF14508"/>
    </source>
</evidence>
<proteinExistence type="predicted"/>
<accession>A0A178INC7</accession>
<dbReference type="Gene3D" id="2.60.40.1180">
    <property type="entry name" value="Golgi alpha-mannosidase II"/>
    <property type="match status" value="1"/>
</dbReference>
<evidence type="ECO:0000313" key="7">
    <source>
        <dbReference type="Proteomes" id="UP000078486"/>
    </source>
</evidence>
<gene>
    <name evidence="6" type="ORF">AW736_06715</name>
</gene>
<dbReference type="PANTHER" id="PTHR35803:SF2">
    <property type="entry name" value="RETAINING ALPHA-GALACTOSIDASE"/>
    <property type="match status" value="1"/>
</dbReference>
<dbReference type="InterPro" id="IPR017853">
    <property type="entry name" value="GH"/>
</dbReference>
<dbReference type="InterPro" id="IPR013785">
    <property type="entry name" value="Aldolase_TIM"/>
</dbReference>
<evidence type="ECO:0000256" key="1">
    <source>
        <dbReference type="ARBA" id="ARBA00022801"/>
    </source>
</evidence>
<dbReference type="Pfam" id="PF14508">
    <property type="entry name" value="GH97_N"/>
    <property type="match status" value="1"/>
</dbReference>
<dbReference type="InterPro" id="IPR013780">
    <property type="entry name" value="Glyco_hydro_b"/>
</dbReference>
<evidence type="ECO:0008006" key="8">
    <source>
        <dbReference type="Google" id="ProtNLM"/>
    </source>
</evidence>
<dbReference type="InterPro" id="IPR029483">
    <property type="entry name" value="GH97_C"/>
</dbReference>
<dbReference type="InterPro" id="IPR052720">
    <property type="entry name" value="Glycosyl_hydrolase_97"/>
</dbReference>
<dbReference type="RefSeq" id="WP_068769417.1">
    <property type="nucleotide sequence ID" value="NZ_CP109796.1"/>
</dbReference>
<dbReference type="Pfam" id="PF14509">
    <property type="entry name" value="GH97_C"/>
    <property type="match status" value="1"/>
</dbReference>
<evidence type="ECO:0000256" key="2">
    <source>
        <dbReference type="ARBA" id="ARBA00023295"/>
    </source>
</evidence>
<feature type="domain" description="Glycosyl-hydrolase 97 catalytic" evidence="3">
    <location>
        <begin position="305"/>
        <end position="440"/>
    </location>
</feature>
<dbReference type="InterPro" id="IPR014718">
    <property type="entry name" value="GH-type_carb-bd"/>
</dbReference>
<dbReference type="InterPro" id="IPR019563">
    <property type="entry name" value="GH97_catalytic"/>
</dbReference>
<organism evidence="6 7">
    <name type="scientific">Termitidicoccus mucosus</name>
    <dbReference type="NCBI Taxonomy" id="1184151"/>
    <lineage>
        <taxon>Bacteria</taxon>
        <taxon>Pseudomonadati</taxon>
        <taxon>Verrucomicrobiota</taxon>
        <taxon>Opitutia</taxon>
        <taxon>Opitutales</taxon>
        <taxon>Opitutaceae</taxon>
        <taxon>Termitidicoccus</taxon>
    </lineage>
</organism>
<keyword evidence="7" id="KW-1185">Reference proteome</keyword>
<feature type="domain" description="Glycosyl-hydrolase 97 N-terminal" evidence="4">
    <location>
        <begin position="26"/>
        <end position="266"/>
    </location>
</feature>
<keyword evidence="1" id="KW-0378">Hydrolase</keyword>
<dbReference type="EMBL" id="LRRQ01000051">
    <property type="protein sequence ID" value="OAM90699.1"/>
    <property type="molecule type" value="Genomic_DNA"/>
</dbReference>
<dbReference type="PANTHER" id="PTHR35803">
    <property type="entry name" value="GLUCAN 1,4-ALPHA-GLUCOSIDASE SUSB-RELATED"/>
    <property type="match status" value="1"/>
</dbReference>